<protein>
    <submittedName>
        <fullName evidence="3 4">MarR family transcriptional regulator</fullName>
    </submittedName>
</protein>
<dbReference type="InterPro" id="IPR039422">
    <property type="entry name" value="MarR/SlyA-like"/>
</dbReference>
<evidence type="ECO:0000313" key="5">
    <source>
        <dbReference type="Proteomes" id="UP000239406"/>
    </source>
</evidence>
<dbReference type="EMBL" id="SLXF01000004">
    <property type="protein sequence ID" value="TCP07450.1"/>
    <property type="molecule type" value="Genomic_DNA"/>
</dbReference>
<dbReference type="PRINTS" id="PR00598">
    <property type="entry name" value="HTHMARR"/>
</dbReference>
<dbReference type="RefSeq" id="WP_104359077.1">
    <property type="nucleotide sequence ID" value="NZ_CALFFA010000029.1"/>
</dbReference>
<accession>A0A2S5T032</accession>
<feature type="region of interest" description="Disordered" evidence="1">
    <location>
        <begin position="177"/>
        <end position="208"/>
    </location>
</feature>
<comment type="caution">
    <text evidence="3">The sequence shown here is derived from an EMBL/GenBank/DDBJ whole genome shotgun (WGS) entry which is preliminary data.</text>
</comment>
<evidence type="ECO:0000259" key="2">
    <source>
        <dbReference type="PROSITE" id="PS50995"/>
    </source>
</evidence>
<dbReference type="PANTHER" id="PTHR33164:SF95">
    <property type="entry name" value="TRANSCRIPTIONAL REGULATOR"/>
    <property type="match status" value="1"/>
</dbReference>
<keyword evidence="4" id="KW-0238">DNA-binding</keyword>
<dbReference type="GO" id="GO:0003677">
    <property type="term" value="F:DNA binding"/>
    <property type="evidence" value="ECO:0007669"/>
    <property type="project" value="UniProtKB-KW"/>
</dbReference>
<reference evidence="4 6" key="2">
    <citation type="submission" date="2019-03" db="EMBL/GenBank/DDBJ databases">
        <title>Genomic Encyclopedia of Type Strains, Phase IV (KMG-IV): sequencing the most valuable type-strain genomes for metagenomic binning, comparative biology and taxonomic classification.</title>
        <authorList>
            <person name="Goeker M."/>
        </authorList>
    </citation>
    <scope>NUCLEOTIDE SEQUENCE [LARGE SCALE GENOMIC DNA]</scope>
    <source>
        <strain evidence="4 6">DSM 15264</strain>
    </source>
</reference>
<reference evidence="3 5" key="1">
    <citation type="submission" date="2018-02" db="EMBL/GenBank/DDBJ databases">
        <title>Reclassifiation of [Polyangium] brachysporum DSM 7029 as Guopingzhaonella breviflexa gen. nov., sp. nov., a member of the family Comamonadaceae.</title>
        <authorList>
            <person name="Tang B."/>
        </authorList>
    </citation>
    <scope>NUCLEOTIDE SEQUENCE [LARGE SCALE GENOMIC DNA]</scope>
    <source>
        <strain evidence="3 5">DSM 15344</strain>
    </source>
</reference>
<dbReference type="EMBL" id="PSNY01000035">
    <property type="protein sequence ID" value="PPE68292.1"/>
    <property type="molecule type" value="Genomic_DNA"/>
</dbReference>
<dbReference type="SUPFAM" id="SSF46785">
    <property type="entry name" value="Winged helix' DNA-binding domain"/>
    <property type="match status" value="1"/>
</dbReference>
<dbReference type="OrthoDB" id="4549026at2"/>
<dbReference type="InterPro" id="IPR036390">
    <property type="entry name" value="WH_DNA-bd_sf"/>
</dbReference>
<dbReference type="AlphaFoldDB" id="A0A2S5T032"/>
<dbReference type="SMART" id="SM00347">
    <property type="entry name" value="HTH_MARR"/>
    <property type="match status" value="1"/>
</dbReference>
<name>A0A2S5T032_9BURK</name>
<dbReference type="InterPro" id="IPR036388">
    <property type="entry name" value="WH-like_DNA-bd_sf"/>
</dbReference>
<keyword evidence="5" id="KW-1185">Reference proteome</keyword>
<dbReference type="GO" id="GO:0003700">
    <property type="term" value="F:DNA-binding transcription factor activity"/>
    <property type="evidence" value="ECO:0007669"/>
    <property type="project" value="InterPro"/>
</dbReference>
<proteinExistence type="predicted"/>
<dbReference type="Proteomes" id="UP000294772">
    <property type="component" value="Unassembled WGS sequence"/>
</dbReference>
<dbReference type="Pfam" id="PF12802">
    <property type="entry name" value="MarR_2"/>
    <property type="match status" value="1"/>
</dbReference>
<evidence type="ECO:0000313" key="6">
    <source>
        <dbReference type="Proteomes" id="UP000294772"/>
    </source>
</evidence>
<dbReference type="InterPro" id="IPR000835">
    <property type="entry name" value="HTH_MarR-typ"/>
</dbReference>
<dbReference type="Proteomes" id="UP000239406">
    <property type="component" value="Unassembled WGS sequence"/>
</dbReference>
<feature type="compositionally biased region" description="Low complexity" evidence="1">
    <location>
        <begin position="188"/>
        <end position="208"/>
    </location>
</feature>
<dbReference type="PANTHER" id="PTHR33164">
    <property type="entry name" value="TRANSCRIPTIONAL REGULATOR, MARR FAMILY"/>
    <property type="match status" value="1"/>
</dbReference>
<evidence type="ECO:0000313" key="3">
    <source>
        <dbReference type="EMBL" id="PPE68292.1"/>
    </source>
</evidence>
<gene>
    <name evidence="3" type="ORF">C1702_17930</name>
    <name evidence="4" type="ORF">EV676_1045</name>
</gene>
<organism evidence="3 5">
    <name type="scientific">Caldimonas thermodepolymerans</name>
    <dbReference type="NCBI Taxonomy" id="215580"/>
    <lineage>
        <taxon>Bacteria</taxon>
        <taxon>Pseudomonadati</taxon>
        <taxon>Pseudomonadota</taxon>
        <taxon>Betaproteobacteria</taxon>
        <taxon>Burkholderiales</taxon>
        <taxon>Sphaerotilaceae</taxon>
        <taxon>Caldimonas</taxon>
    </lineage>
</organism>
<dbReference type="Gene3D" id="1.10.10.10">
    <property type="entry name" value="Winged helix-like DNA-binding domain superfamily/Winged helix DNA-binding domain"/>
    <property type="match status" value="1"/>
</dbReference>
<dbReference type="GO" id="GO:0006950">
    <property type="term" value="P:response to stress"/>
    <property type="evidence" value="ECO:0007669"/>
    <property type="project" value="TreeGrafter"/>
</dbReference>
<sequence>MTTGSRRATPAAVPAGEATELHFEPMNHPGHLVRRLHQICVAVFLDAAKDYNITHVQYATLKAIERFPGVDQTRVGKLVALDRQTTSNVVTRLQQNGLIERTRKDKRTYALHITGPGRALIEVMQPRIAEIDEVILGPLSPDERQTLMSLLQKLVNSNNELSRAPLEADVLPQVRAQATGEAVPQKTARAPGRKAAAPRAARAASGRA</sequence>
<feature type="domain" description="HTH marR-type" evidence="2">
    <location>
        <begin position="29"/>
        <end position="156"/>
    </location>
</feature>
<evidence type="ECO:0000313" key="4">
    <source>
        <dbReference type="EMBL" id="TCP07450.1"/>
    </source>
</evidence>
<evidence type="ECO:0000256" key="1">
    <source>
        <dbReference type="SAM" id="MobiDB-lite"/>
    </source>
</evidence>
<dbReference type="PROSITE" id="PS50995">
    <property type="entry name" value="HTH_MARR_2"/>
    <property type="match status" value="1"/>
</dbReference>